<evidence type="ECO:0000256" key="7">
    <source>
        <dbReference type="SAM" id="MobiDB-lite"/>
    </source>
</evidence>
<feature type="compositionally biased region" description="Low complexity" evidence="7">
    <location>
        <begin position="677"/>
        <end position="689"/>
    </location>
</feature>
<evidence type="ECO:0000256" key="1">
    <source>
        <dbReference type="ARBA" id="ARBA00004141"/>
    </source>
</evidence>
<dbReference type="AlphaFoldDB" id="A0A9N9WYF6"/>
<feature type="transmembrane region" description="Helical" evidence="6">
    <location>
        <begin position="291"/>
        <end position="318"/>
    </location>
</feature>
<feature type="compositionally biased region" description="Pro residues" evidence="7">
    <location>
        <begin position="658"/>
        <end position="676"/>
    </location>
</feature>
<evidence type="ECO:0000256" key="3">
    <source>
        <dbReference type="ARBA" id="ARBA00022692"/>
    </source>
</evidence>
<feature type="compositionally biased region" description="Low complexity" evidence="7">
    <location>
        <begin position="567"/>
        <end position="596"/>
    </location>
</feature>
<feature type="compositionally biased region" description="Low complexity" evidence="7">
    <location>
        <begin position="611"/>
        <end position="650"/>
    </location>
</feature>
<evidence type="ECO:0000313" key="8">
    <source>
        <dbReference type="EMBL" id="CAG9810620.1"/>
    </source>
</evidence>
<feature type="transmembrane region" description="Helical" evidence="6">
    <location>
        <begin position="449"/>
        <end position="467"/>
    </location>
</feature>
<evidence type="ECO:0000256" key="6">
    <source>
        <dbReference type="RuleBase" id="RU368066"/>
    </source>
</evidence>
<keyword evidence="9" id="KW-1185">Reference proteome</keyword>
<feature type="transmembrane region" description="Helical" evidence="6">
    <location>
        <begin position="382"/>
        <end position="400"/>
    </location>
</feature>
<protein>
    <recommendedName>
        <fullName evidence="6">Choline transporter-like protein</fullName>
    </recommendedName>
</protein>
<feature type="transmembrane region" description="Helical" evidence="6">
    <location>
        <begin position="35"/>
        <end position="56"/>
    </location>
</feature>
<feature type="region of interest" description="Disordered" evidence="7">
    <location>
        <begin position="537"/>
        <end position="766"/>
    </location>
</feature>
<keyword evidence="3 6" id="KW-0812">Transmembrane</keyword>
<feature type="compositionally biased region" description="Pro residues" evidence="7">
    <location>
        <begin position="690"/>
        <end position="701"/>
    </location>
</feature>
<keyword evidence="4 6" id="KW-1133">Transmembrane helix</keyword>
<feature type="transmembrane region" description="Helical" evidence="6">
    <location>
        <begin position="479"/>
        <end position="501"/>
    </location>
</feature>
<comment type="subcellular location">
    <subcellularLocation>
        <location evidence="6">Cell membrane</location>
        <topology evidence="6">Multi-pass membrane protein</topology>
    </subcellularLocation>
    <subcellularLocation>
        <location evidence="1">Membrane</location>
        <topology evidence="1">Multi-pass membrane protein</topology>
    </subcellularLocation>
</comment>
<feature type="transmembrane region" description="Helical" evidence="6">
    <location>
        <begin position="210"/>
        <end position="237"/>
    </location>
</feature>
<feature type="transmembrane region" description="Helical" evidence="6">
    <location>
        <begin position="257"/>
        <end position="279"/>
    </location>
</feature>
<feature type="compositionally biased region" description="Low complexity" evidence="7">
    <location>
        <begin position="741"/>
        <end position="753"/>
    </location>
</feature>
<dbReference type="EMBL" id="OU895880">
    <property type="protein sequence ID" value="CAG9810620.1"/>
    <property type="molecule type" value="Genomic_DNA"/>
</dbReference>
<feature type="compositionally biased region" description="Pro residues" evidence="7">
    <location>
        <begin position="597"/>
        <end position="610"/>
    </location>
</feature>
<feature type="compositionally biased region" description="Low complexity" evidence="7">
    <location>
        <begin position="702"/>
        <end position="719"/>
    </location>
</feature>
<evidence type="ECO:0000256" key="5">
    <source>
        <dbReference type="ARBA" id="ARBA00023136"/>
    </source>
</evidence>
<dbReference type="GO" id="GO:0005886">
    <property type="term" value="C:plasma membrane"/>
    <property type="evidence" value="ECO:0007669"/>
    <property type="project" value="UniProtKB-SubCell"/>
</dbReference>
<organism evidence="8 9">
    <name type="scientific">Chironomus riparius</name>
    <dbReference type="NCBI Taxonomy" id="315576"/>
    <lineage>
        <taxon>Eukaryota</taxon>
        <taxon>Metazoa</taxon>
        <taxon>Ecdysozoa</taxon>
        <taxon>Arthropoda</taxon>
        <taxon>Hexapoda</taxon>
        <taxon>Insecta</taxon>
        <taxon>Pterygota</taxon>
        <taxon>Neoptera</taxon>
        <taxon>Endopterygota</taxon>
        <taxon>Diptera</taxon>
        <taxon>Nematocera</taxon>
        <taxon>Chironomoidea</taxon>
        <taxon>Chironomidae</taxon>
        <taxon>Chironominae</taxon>
        <taxon>Chironomus</taxon>
    </lineage>
</organism>
<dbReference type="GO" id="GO:0022857">
    <property type="term" value="F:transmembrane transporter activity"/>
    <property type="evidence" value="ECO:0007669"/>
    <property type="project" value="UniProtKB-UniRule"/>
</dbReference>
<dbReference type="Pfam" id="PF04515">
    <property type="entry name" value="Choline_transpo"/>
    <property type="match status" value="1"/>
</dbReference>
<sequence>MYAEEQGQPKQDDQNYQDVNDEESEDEKDAECTNVPALVICVIFVAVMLGFVIYCGKNADFELLKLPTDDCGNVCGEMNVGSFVPVSQNCTAQDMRKYPKLVKTISKTSKIKRNKCVEKCPDNYTETLNRCVKPGQTFTDIQQTRQSFADSWYLIMIVCFVAFVFSYICLLLYRYYAKYVIWIINIGFIIFTIALGSFFLFIMKDMKTGLLIYLLGLISIIVLIIFRKEIALVAAIFKESSKALMDVPAIMFEPILTFIALLVSFVAFIFFIILIQAAAMTNFKDEKYSSVLLATHILNTIGFIWFTQFIFGCQHFIIAGTVSKWYFSRDKSKLDSPICSSFKQLTRFHLGSICLGSMLITLVKILKMIVNAIKKSIEKDSESSVAVFLACLCSCIVDMLDKALQYLVRNAYIIIALDGTPFFESGKRAFHLLKDNLDHCYSVNQFGDIVLAVCRFLVTLIAGFVAYEILKRPGLEDLMFFPLLVAIIFAFFIAHCFVTVFEMTVDTVFICYCIDIEENDGEENPYYMSDKLRSVMMGMENPNDGNSEDDDGNNMAMQPQPYPGQPMPDQQPYYPDQPSYPGQQPGYQDPGYSAPQQPYPGPQQPYPDPNQQPFYPQHPGYPGQQPAYSGQQPQYPVQQPQYPGQGPMYPNISDQNPSYPPMSGPDSTDPPQPYPAQYPGQQPPYQGQQPPYPGQQPPYPGQQPQFPAQQPQYPGQAPYPDQPPYSVPSMPQQQPFGQVNYPQAQAGYPPQQGYGPGPTYPQQPPY</sequence>
<accession>A0A9N9WYF6</accession>
<dbReference type="PANTHER" id="PTHR12385:SF96">
    <property type="entry name" value="CHOLINE TRANSPORTER-LIKE PROTEIN"/>
    <property type="match status" value="1"/>
</dbReference>
<evidence type="ECO:0000313" key="9">
    <source>
        <dbReference type="Proteomes" id="UP001153620"/>
    </source>
</evidence>
<feature type="transmembrane region" description="Helical" evidence="6">
    <location>
        <begin position="350"/>
        <end position="370"/>
    </location>
</feature>
<gene>
    <name evidence="8" type="ORF">CHIRRI_LOCUS13433</name>
</gene>
<feature type="region of interest" description="Disordered" evidence="7">
    <location>
        <begin position="1"/>
        <end position="27"/>
    </location>
</feature>
<evidence type="ECO:0000256" key="4">
    <source>
        <dbReference type="ARBA" id="ARBA00022989"/>
    </source>
</evidence>
<reference evidence="8" key="1">
    <citation type="submission" date="2022-01" db="EMBL/GenBank/DDBJ databases">
        <authorList>
            <person name="King R."/>
        </authorList>
    </citation>
    <scope>NUCLEOTIDE SEQUENCE</scope>
</reference>
<dbReference type="InterPro" id="IPR007603">
    <property type="entry name" value="Choline_transptr-like"/>
</dbReference>
<reference evidence="8" key="2">
    <citation type="submission" date="2022-10" db="EMBL/GenBank/DDBJ databases">
        <authorList>
            <consortium name="ENA_rothamsted_submissions"/>
            <consortium name="culmorum"/>
            <person name="King R."/>
        </authorList>
    </citation>
    <scope>NUCLEOTIDE SEQUENCE</scope>
</reference>
<feature type="transmembrane region" description="Helical" evidence="6">
    <location>
        <begin position="152"/>
        <end position="173"/>
    </location>
</feature>
<comment type="function">
    <text evidence="6">Choline transporter.</text>
</comment>
<dbReference type="OrthoDB" id="420519at2759"/>
<dbReference type="Proteomes" id="UP001153620">
    <property type="component" value="Chromosome 4"/>
</dbReference>
<dbReference type="PANTHER" id="PTHR12385">
    <property type="entry name" value="CHOLINE TRANSPORTER-LIKE (SLC FAMILY 44)"/>
    <property type="match status" value="1"/>
</dbReference>
<proteinExistence type="inferred from homology"/>
<keyword evidence="5 6" id="KW-0472">Membrane</keyword>
<name>A0A9N9WYF6_9DIPT</name>
<evidence type="ECO:0000256" key="2">
    <source>
        <dbReference type="ARBA" id="ARBA00007168"/>
    </source>
</evidence>
<feature type="transmembrane region" description="Helical" evidence="6">
    <location>
        <begin position="179"/>
        <end position="203"/>
    </location>
</feature>
<comment type="similarity">
    <text evidence="2 6">Belongs to the CTL (choline transporter-like) family.</text>
</comment>